<evidence type="ECO:0000256" key="5">
    <source>
        <dbReference type="ARBA" id="ARBA00022679"/>
    </source>
</evidence>
<evidence type="ECO:0000313" key="15">
    <source>
        <dbReference type="Proteomes" id="UP000182569"/>
    </source>
</evidence>
<evidence type="ECO:0000256" key="4">
    <source>
        <dbReference type="ARBA" id="ARBA00022490"/>
    </source>
</evidence>
<dbReference type="STRING" id="1552.A7L45_00010"/>
<dbReference type="GO" id="GO:0008408">
    <property type="term" value="F:3'-5' exonuclease activity"/>
    <property type="evidence" value="ECO:0007669"/>
    <property type="project" value="InterPro"/>
</dbReference>
<dbReference type="Gene3D" id="3.70.10.10">
    <property type="match status" value="1"/>
</dbReference>
<dbReference type="RefSeq" id="WP_071610913.1">
    <property type="nucleotide sequence ID" value="NZ_CP015756.1"/>
</dbReference>
<comment type="subunit">
    <text evidence="10">Forms a ring-shaped head-to-tail homodimer around DNA.</text>
</comment>
<dbReference type="InterPro" id="IPR001001">
    <property type="entry name" value="DNA_polIII_beta"/>
</dbReference>
<dbReference type="Gene3D" id="3.10.150.10">
    <property type="entry name" value="DNA Polymerase III, subunit A, domain 2"/>
    <property type="match status" value="1"/>
</dbReference>
<dbReference type="CDD" id="cd00140">
    <property type="entry name" value="beta_clamp"/>
    <property type="match status" value="1"/>
</dbReference>
<dbReference type="Pfam" id="PF00712">
    <property type="entry name" value="DNA_pol3_beta"/>
    <property type="match status" value="1"/>
</dbReference>
<evidence type="ECO:0000256" key="8">
    <source>
        <dbReference type="ARBA" id="ARBA00022932"/>
    </source>
</evidence>
<keyword evidence="15" id="KW-1185">Reference proteome</keyword>
<dbReference type="InterPro" id="IPR022634">
    <property type="entry name" value="DNA_polIII_beta_N"/>
</dbReference>
<accession>A0A1J0GB90</accession>
<feature type="domain" description="DNA polymerase III beta sliding clamp central" evidence="12">
    <location>
        <begin position="129"/>
        <end position="239"/>
    </location>
</feature>
<protein>
    <recommendedName>
        <fullName evidence="3 10">Beta sliding clamp</fullName>
    </recommendedName>
</protein>
<evidence type="ECO:0000256" key="3">
    <source>
        <dbReference type="ARBA" id="ARBA00021035"/>
    </source>
</evidence>
<evidence type="ECO:0000256" key="2">
    <source>
        <dbReference type="ARBA" id="ARBA00010752"/>
    </source>
</evidence>
<comment type="subcellular location">
    <subcellularLocation>
        <location evidence="1 10">Cytoplasm</location>
    </subcellularLocation>
</comment>
<keyword evidence="9" id="KW-0238">DNA-binding</keyword>
<evidence type="ECO:0000256" key="7">
    <source>
        <dbReference type="ARBA" id="ARBA00022705"/>
    </source>
</evidence>
<keyword evidence="8 10" id="KW-0239">DNA-directed DNA polymerase</keyword>
<dbReference type="KEGG" id="ceu:A7L45_00010"/>
<evidence type="ECO:0000256" key="6">
    <source>
        <dbReference type="ARBA" id="ARBA00022695"/>
    </source>
</evidence>
<dbReference type="SUPFAM" id="SSF55979">
    <property type="entry name" value="DNA clamp"/>
    <property type="match status" value="3"/>
</dbReference>
<keyword evidence="7 10" id="KW-0235">DNA replication</keyword>
<dbReference type="AlphaFoldDB" id="A0A1J0GB90"/>
<dbReference type="Pfam" id="PF02768">
    <property type="entry name" value="DNA_pol3_beta_3"/>
    <property type="match status" value="1"/>
</dbReference>
<dbReference type="PANTHER" id="PTHR30478:SF0">
    <property type="entry name" value="BETA SLIDING CLAMP"/>
    <property type="match status" value="1"/>
</dbReference>
<dbReference type="EMBL" id="CP015756">
    <property type="protein sequence ID" value="APC38617.1"/>
    <property type="molecule type" value="Genomic_DNA"/>
</dbReference>
<feature type="domain" description="DNA polymerase III beta sliding clamp N-terminal" evidence="11">
    <location>
        <begin position="1"/>
        <end position="119"/>
    </location>
</feature>
<dbReference type="OrthoDB" id="8421503at2"/>
<evidence type="ECO:0000259" key="11">
    <source>
        <dbReference type="Pfam" id="PF00712"/>
    </source>
</evidence>
<dbReference type="InterPro" id="IPR022637">
    <property type="entry name" value="DNA_polIII_beta_cen"/>
</dbReference>
<dbReference type="GO" id="GO:0006271">
    <property type="term" value="P:DNA strand elongation involved in DNA replication"/>
    <property type="evidence" value="ECO:0007669"/>
    <property type="project" value="TreeGrafter"/>
</dbReference>
<evidence type="ECO:0000259" key="12">
    <source>
        <dbReference type="Pfam" id="PF02767"/>
    </source>
</evidence>
<gene>
    <name evidence="14" type="ORF">A7L45_00010</name>
</gene>
<dbReference type="Proteomes" id="UP000182569">
    <property type="component" value="Chromosome"/>
</dbReference>
<dbReference type="Pfam" id="PF02767">
    <property type="entry name" value="DNA_pol3_beta_2"/>
    <property type="match status" value="1"/>
</dbReference>
<dbReference type="InterPro" id="IPR022635">
    <property type="entry name" value="DNA_polIII_beta_C"/>
</dbReference>
<keyword evidence="5 10" id="KW-0808">Transferase</keyword>
<dbReference type="SMART" id="SM00480">
    <property type="entry name" value="POL3Bc"/>
    <property type="match status" value="1"/>
</dbReference>
<sequence>MKFICEKSMLQEAISNVQKAITGKSTMPVLQGILLDARNGEVTLIGSDIDLSIEAKITADVMEDGSVVLDSKLFGEIIRKLPNSAVEISSDENNSIKIVCQKSYATIIHMDSEDYPSLPDIIENMVFSISQKLLKNMMKGTIFAVAQDETRPILTGVLFEIKNKKLNLVALDGYRVAFRSEPVDNDSSINAVIPGKTLSEVSKILEETDEVVNITFTPNHILFNLGKTKVISRLLEGEFIKYSSIIPEEYNLKITAKRSELLNCIERASLMAKEGNTNLVKFNIEEDNMIITSNSQLGKAREEINIILQGEPLQIAFNSKYLIELLKIMDEEEIVMEFSSGVNPCVVRNKEKDNCTYMVLPVRIRATNN</sequence>
<dbReference type="NCBIfam" id="TIGR00663">
    <property type="entry name" value="dnan"/>
    <property type="match status" value="1"/>
</dbReference>
<dbReference type="GO" id="GO:0003677">
    <property type="term" value="F:DNA binding"/>
    <property type="evidence" value="ECO:0007669"/>
    <property type="project" value="UniProtKB-UniRule"/>
</dbReference>
<evidence type="ECO:0000256" key="1">
    <source>
        <dbReference type="ARBA" id="ARBA00004496"/>
    </source>
</evidence>
<proteinExistence type="inferred from homology"/>
<feature type="domain" description="DNA polymerase III beta sliding clamp C-terminal" evidence="13">
    <location>
        <begin position="244"/>
        <end position="363"/>
    </location>
</feature>
<keyword evidence="4 10" id="KW-0963">Cytoplasm</keyword>
<dbReference type="InterPro" id="IPR046938">
    <property type="entry name" value="DNA_clamp_sf"/>
</dbReference>
<dbReference type="GO" id="GO:0005737">
    <property type="term" value="C:cytoplasm"/>
    <property type="evidence" value="ECO:0007669"/>
    <property type="project" value="UniProtKB-SubCell"/>
</dbReference>
<dbReference type="GO" id="GO:0003887">
    <property type="term" value="F:DNA-directed DNA polymerase activity"/>
    <property type="evidence" value="ECO:0007669"/>
    <property type="project" value="UniProtKB-UniRule"/>
</dbReference>
<reference evidence="15" key="1">
    <citation type="journal article" date="2016" name="Front. Microbiol.">
        <title>Complete Genome Sequence of Clostridium estertheticum DSM 8809, a Microbe Identified in Spoiled Vacuum Packed Beef.</title>
        <authorList>
            <person name="Yu Z."/>
            <person name="Gunn L."/>
            <person name="Brennan E."/>
            <person name="Reid R."/>
            <person name="Wall P.G."/>
            <person name="Gaora O.P."/>
            <person name="Hurley D."/>
            <person name="Bolton D."/>
            <person name="Fanning S."/>
        </authorList>
    </citation>
    <scope>NUCLEOTIDE SEQUENCE [LARGE SCALE GENOMIC DNA]</scope>
    <source>
        <strain evidence="15">DSM 8809</strain>
    </source>
</reference>
<evidence type="ECO:0000259" key="13">
    <source>
        <dbReference type="Pfam" id="PF02768"/>
    </source>
</evidence>
<keyword evidence="6 10" id="KW-0548">Nucleotidyltransferase</keyword>
<evidence type="ECO:0000256" key="9">
    <source>
        <dbReference type="ARBA" id="ARBA00023125"/>
    </source>
</evidence>
<comment type="function">
    <text evidence="10">Confers DNA tethering and processivity to DNA polymerases and other proteins. Acts as a clamp, forming a ring around DNA (a reaction catalyzed by the clamp-loading complex) which diffuses in an ATP-independent manner freely and bidirectionally along dsDNA. Initially characterized for its ability to contact the catalytic subunit of DNA polymerase III (Pol III), a complex, multichain enzyme responsible for most of the replicative synthesis in bacteria; Pol III exhibits 3'-5' exonuclease proofreading activity. The beta chain is required for initiation of replication as well as for processivity of DNA replication.</text>
</comment>
<dbReference type="GO" id="GO:0009360">
    <property type="term" value="C:DNA polymerase III complex"/>
    <property type="evidence" value="ECO:0007669"/>
    <property type="project" value="InterPro"/>
</dbReference>
<comment type="similarity">
    <text evidence="2 10">Belongs to the beta sliding clamp family.</text>
</comment>
<evidence type="ECO:0000313" key="14">
    <source>
        <dbReference type="EMBL" id="APC38617.1"/>
    </source>
</evidence>
<dbReference type="PANTHER" id="PTHR30478">
    <property type="entry name" value="DNA POLYMERASE III SUBUNIT BETA"/>
    <property type="match status" value="1"/>
</dbReference>
<name>A0A1J0GB90_9CLOT</name>
<evidence type="ECO:0000256" key="10">
    <source>
        <dbReference type="PIRNR" id="PIRNR000804"/>
    </source>
</evidence>
<organism evidence="14 15">
    <name type="scientific">Clostridium estertheticum subsp. estertheticum</name>
    <dbReference type="NCBI Taxonomy" id="1552"/>
    <lineage>
        <taxon>Bacteria</taxon>
        <taxon>Bacillati</taxon>
        <taxon>Bacillota</taxon>
        <taxon>Clostridia</taxon>
        <taxon>Eubacteriales</taxon>
        <taxon>Clostridiaceae</taxon>
        <taxon>Clostridium</taxon>
    </lineage>
</organism>
<dbReference type="PIRSF" id="PIRSF000804">
    <property type="entry name" value="DNA_pol_III_b"/>
    <property type="match status" value="1"/>
</dbReference>